<keyword evidence="1" id="KW-0812">Transmembrane</keyword>
<feature type="transmembrane region" description="Helical" evidence="1">
    <location>
        <begin position="114"/>
        <end position="133"/>
    </location>
</feature>
<organism evidence="2 3">
    <name type="scientific">Theileria equi strain WA</name>
    <dbReference type="NCBI Taxonomy" id="1537102"/>
    <lineage>
        <taxon>Eukaryota</taxon>
        <taxon>Sar</taxon>
        <taxon>Alveolata</taxon>
        <taxon>Apicomplexa</taxon>
        <taxon>Aconoidasida</taxon>
        <taxon>Piroplasmida</taxon>
        <taxon>Theileriidae</taxon>
        <taxon>Theileria</taxon>
    </lineage>
</organism>
<feature type="transmembrane region" description="Helical" evidence="1">
    <location>
        <begin position="263"/>
        <end position="284"/>
    </location>
</feature>
<keyword evidence="1" id="KW-1133">Transmembrane helix</keyword>
<dbReference type="STRING" id="1537102.L1LB67"/>
<comment type="caution">
    <text evidence="2">The sequence shown here is derived from an EMBL/GenBank/DDBJ whole genome shotgun (WGS) entry which is preliminary data.</text>
</comment>
<feature type="transmembrane region" description="Helical" evidence="1">
    <location>
        <begin position="296"/>
        <end position="316"/>
    </location>
</feature>
<feature type="transmembrane region" description="Helical" evidence="1">
    <location>
        <begin position="176"/>
        <end position="200"/>
    </location>
</feature>
<accession>L1LB67</accession>
<feature type="transmembrane region" description="Helical" evidence="1">
    <location>
        <begin position="47"/>
        <end position="71"/>
    </location>
</feature>
<keyword evidence="1" id="KW-0472">Membrane</keyword>
<protein>
    <submittedName>
        <fullName evidence="2">Uncharacterized protein</fullName>
    </submittedName>
</protein>
<keyword evidence="3" id="KW-1185">Reference proteome</keyword>
<evidence type="ECO:0000256" key="1">
    <source>
        <dbReference type="SAM" id="Phobius"/>
    </source>
</evidence>
<sequence length="514" mass="56887">MSPSPGSNGLKKFTAFLSGLALYQLPHIAFSASRYTLVRFQVPSAYVGLFINRMIIAFRIFTLITIGLATLCDQFNMPNIIPIGKASVIFLVAALSSVLVVYCIGGDQGYLTLYYWTICISSLVLGACFVFVVKIVSSEIVYLMAALPITGIIVSSYHLAFLMITNYITVSDIPFWIVFWQIIIGITIVSLTVVMLYASYGDKPAGRDYGKLWETVSTLINIGLDIAGTALDMASKVLAKVTGASGGAPATKQEGFMEAVGKAWSPLLLVALGYGIHNAFYPGIAPYKLTTMTKGYNIELTVLFTSAIPPLIIIVLKERGMGPNKPWNTSGWHWSWLFFLCQILCAVIFLWCLHFPWWAISKAVKGSMALLGFLTVTYDFCAQSARNIGTSGASMQGENSNSSMDTLNTFFYSVTQVIFAFLGDGYLRVYSKYEKDRNNWPTKHYGNFRAFRYWIWTATKVSFSNIGTAFTTDVRGAIQTKKEFLFIVYSDDTDNSSEPPKTKNPKVMKIVHGI</sequence>
<evidence type="ECO:0000313" key="2">
    <source>
        <dbReference type="EMBL" id="EKX72514.1"/>
    </source>
</evidence>
<dbReference type="EMBL" id="ACOU01000007">
    <property type="protein sequence ID" value="EKX72514.1"/>
    <property type="molecule type" value="Genomic_DNA"/>
</dbReference>
<dbReference type="Proteomes" id="UP000031512">
    <property type="component" value="Unassembled WGS sequence"/>
</dbReference>
<dbReference type="KEGG" id="beq:BEWA_049810"/>
<feature type="transmembrane region" description="Helical" evidence="1">
    <location>
        <begin position="83"/>
        <end position="102"/>
    </location>
</feature>
<reference evidence="2 3" key="1">
    <citation type="journal article" date="2012" name="BMC Genomics">
        <title>Comparative genomic analysis and phylogenetic position of Theileria equi.</title>
        <authorList>
            <person name="Kappmeyer L.S."/>
            <person name="Thiagarajan M."/>
            <person name="Herndon D.R."/>
            <person name="Ramsay J.D."/>
            <person name="Caler E."/>
            <person name="Djikeng A."/>
            <person name="Gillespie J.J."/>
            <person name="Lau A.O."/>
            <person name="Roalson E.H."/>
            <person name="Silva J.C."/>
            <person name="Silva M.G."/>
            <person name="Suarez C.E."/>
            <person name="Ueti M.W."/>
            <person name="Nene V.M."/>
            <person name="Mealey R.H."/>
            <person name="Knowles D.P."/>
            <person name="Brayton K.A."/>
        </authorList>
    </citation>
    <scope>NUCLEOTIDE SEQUENCE [LARGE SCALE GENOMIC DNA]</scope>
    <source>
        <strain evidence="2 3">WA</strain>
    </source>
</reference>
<feature type="transmembrane region" description="Helical" evidence="1">
    <location>
        <begin position="140"/>
        <end position="164"/>
    </location>
</feature>
<dbReference type="AlphaFoldDB" id="L1LB67"/>
<dbReference type="RefSeq" id="XP_004831966.1">
    <property type="nucleotide sequence ID" value="XM_004831909.1"/>
</dbReference>
<feature type="transmembrane region" description="Helical" evidence="1">
    <location>
        <begin position="409"/>
        <end position="427"/>
    </location>
</feature>
<dbReference type="GeneID" id="15804024"/>
<name>L1LB67_THEEQ</name>
<proteinExistence type="predicted"/>
<gene>
    <name evidence="2" type="ORF">BEWA_049810</name>
</gene>
<evidence type="ECO:0000313" key="3">
    <source>
        <dbReference type="Proteomes" id="UP000031512"/>
    </source>
</evidence>
<dbReference type="OrthoDB" id="364817at2759"/>
<feature type="transmembrane region" description="Helical" evidence="1">
    <location>
        <begin position="336"/>
        <end position="357"/>
    </location>
</feature>
<dbReference type="VEuPathDB" id="PiroplasmaDB:BEWA_049810"/>